<comment type="caution">
    <text evidence="1">The sequence shown here is derived from an EMBL/GenBank/DDBJ whole genome shotgun (WGS) entry which is preliminary data.</text>
</comment>
<name>A0A4Y2J8N9_ARAVE</name>
<evidence type="ECO:0000313" key="1">
    <source>
        <dbReference type="EMBL" id="GBM85668.1"/>
    </source>
</evidence>
<proteinExistence type="predicted"/>
<evidence type="ECO:0000313" key="2">
    <source>
        <dbReference type="Proteomes" id="UP000499080"/>
    </source>
</evidence>
<protein>
    <submittedName>
        <fullName evidence="1">Uncharacterized protein</fullName>
    </submittedName>
</protein>
<reference evidence="1 2" key="1">
    <citation type="journal article" date="2019" name="Sci. Rep.">
        <title>Orb-weaving spider Araneus ventricosus genome elucidates the spidroin gene catalogue.</title>
        <authorList>
            <person name="Kono N."/>
            <person name="Nakamura H."/>
            <person name="Ohtoshi R."/>
            <person name="Moran D.A.P."/>
            <person name="Shinohara A."/>
            <person name="Yoshida Y."/>
            <person name="Fujiwara M."/>
            <person name="Mori M."/>
            <person name="Tomita M."/>
            <person name="Arakawa K."/>
        </authorList>
    </citation>
    <scope>NUCLEOTIDE SEQUENCE [LARGE SCALE GENOMIC DNA]</scope>
</reference>
<gene>
    <name evidence="1" type="ORF">AVEN_55187_1</name>
</gene>
<dbReference type="Proteomes" id="UP000499080">
    <property type="component" value="Unassembled WGS sequence"/>
</dbReference>
<dbReference type="AlphaFoldDB" id="A0A4Y2J8N9"/>
<dbReference type="EMBL" id="BGPR01003254">
    <property type="protein sequence ID" value="GBM85668.1"/>
    <property type="molecule type" value="Genomic_DNA"/>
</dbReference>
<sequence>MPDLEESFGGCSGLMVRYRFWGRRIPSSKPDSTEDPSSIRLYIESYVGGQTSSRWCGVEVWRGGASSGVILVIWPRFKWQGLSQNSSHAASKRDVNITKLGESFESIFFSNNRKVYKFRICQP</sequence>
<keyword evidence="2" id="KW-1185">Reference proteome</keyword>
<accession>A0A4Y2J8N9</accession>
<organism evidence="1 2">
    <name type="scientific">Araneus ventricosus</name>
    <name type="common">Orbweaver spider</name>
    <name type="synonym">Epeira ventricosa</name>
    <dbReference type="NCBI Taxonomy" id="182803"/>
    <lineage>
        <taxon>Eukaryota</taxon>
        <taxon>Metazoa</taxon>
        <taxon>Ecdysozoa</taxon>
        <taxon>Arthropoda</taxon>
        <taxon>Chelicerata</taxon>
        <taxon>Arachnida</taxon>
        <taxon>Araneae</taxon>
        <taxon>Araneomorphae</taxon>
        <taxon>Entelegynae</taxon>
        <taxon>Araneoidea</taxon>
        <taxon>Araneidae</taxon>
        <taxon>Araneus</taxon>
    </lineage>
</organism>